<protein>
    <submittedName>
        <fullName evidence="1">Uncharacterized protein</fullName>
    </submittedName>
</protein>
<dbReference type="AlphaFoldDB" id="A0A645HR07"/>
<name>A0A645HR07_9ZZZZ</name>
<evidence type="ECO:0000313" key="1">
    <source>
        <dbReference type="EMBL" id="MPN40996.1"/>
    </source>
</evidence>
<sequence length="78" mass="8405">MGVGGASVAAAAVALVSAGSVCGAHAKMKQSPLKRTSRSNRFRILLRVLLNIDTAFVMEWSGEAFMDREYFYAGYTTV</sequence>
<gene>
    <name evidence="1" type="ORF">SDC9_188536</name>
</gene>
<organism evidence="1">
    <name type="scientific">bioreactor metagenome</name>
    <dbReference type="NCBI Taxonomy" id="1076179"/>
    <lineage>
        <taxon>unclassified sequences</taxon>
        <taxon>metagenomes</taxon>
        <taxon>ecological metagenomes</taxon>
    </lineage>
</organism>
<comment type="caution">
    <text evidence="1">The sequence shown here is derived from an EMBL/GenBank/DDBJ whole genome shotgun (WGS) entry which is preliminary data.</text>
</comment>
<proteinExistence type="predicted"/>
<accession>A0A645HR07</accession>
<dbReference type="EMBL" id="VSSQ01097774">
    <property type="protein sequence ID" value="MPN40996.1"/>
    <property type="molecule type" value="Genomic_DNA"/>
</dbReference>
<reference evidence="1" key="1">
    <citation type="submission" date="2019-08" db="EMBL/GenBank/DDBJ databases">
        <authorList>
            <person name="Kucharzyk K."/>
            <person name="Murdoch R.W."/>
            <person name="Higgins S."/>
            <person name="Loffler F."/>
        </authorList>
    </citation>
    <scope>NUCLEOTIDE SEQUENCE</scope>
</reference>